<evidence type="ECO:0000256" key="4">
    <source>
        <dbReference type="ARBA" id="ARBA00023004"/>
    </source>
</evidence>
<evidence type="ECO:0000313" key="7">
    <source>
        <dbReference type="EMBL" id="CAJ2506401.1"/>
    </source>
</evidence>
<comment type="cofactor">
    <cofactor evidence="5">
        <name>heme</name>
        <dbReference type="ChEBI" id="CHEBI:30413"/>
    </cofactor>
</comment>
<dbReference type="GO" id="GO:0020037">
    <property type="term" value="F:heme binding"/>
    <property type="evidence" value="ECO:0007669"/>
    <property type="project" value="InterPro"/>
</dbReference>
<gene>
    <name evidence="7" type="ORF">KHLLAP_LOCUS6869</name>
</gene>
<dbReference type="InterPro" id="IPR017972">
    <property type="entry name" value="Cyt_P450_CS"/>
</dbReference>
<feature type="binding site" description="axial binding residue" evidence="5">
    <location>
        <position position="465"/>
    </location>
    <ligand>
        <name>heme</name>
        <dbReference type="ChEBI" id="CHEBI:30413"/>
    </ligand>
    <ligandPart>
        <name>Fe</name>
        <dbReference type="ChEBI" id="CHEBI:18248"/>
    </ligandPart>
</feature>
<evidence type="ECO:0000256" key="6">
    <source>
        <dbReference type="RuleBase" id="RU000461"/>
    </source>
</evidence>
<dbReference type="InterPro" id="IPR001128">
    <property type="entry name" value="Cyt_P450"/>
</dbReference>
<name>A0AAI8VL27_9PEZI</name>
<dbReference type="SUPFAM" id="SSF48264">
    <property type="entry name" value="Cytochrome P450"/>
    <property type="match status" value="1"/>
</dbReference>
<dbReference type="InterPro" id="IPR002401">
    <property type="entry name" value="Cyt_P450_E_grp-I"/>
</dbReference>
<organism evidence="7 8">
    <name type="scientific">Anthostomella pinea</name>
    <dbReference type="NCBI Taxonomy" id="933095"/>
    <lineage>
        <taxon>Eukaryota</taxon>
        <taxon>Fungi</taxon>
        <taxon>Dikarya</taxon>
        <taxon>Ascomycota</taxon>
        <taxon>Pezizomycotina</taxon>
        <taxon>Sordariomycetes</taxon>
        <taxon>Xylariomycetidae</taxon>
        <taxon>Xylariales</taxon>
        <taxon>Xylariaceae</taxon>
        <taxon>Anthostomella</taxon>
    </lineage>
</organism>
<sequence>MGDTSNVVVLGLLTLVFGLYVASGRRSTGKKTLLKLPIIGDLYRSPIEKPLLRWDAWSKEKGAIATPKLFGIVPLVVINTAEAATELLSQCSAWYSNRPGSVSIEMITGAARGQSKFTRHDARHRRAKHLKLHHRILSPSLGAVAAPRYQPIMELECKQLVKELLELARDSSGRVVASTDIYTLLERTQASIILTLHYGIRVATSDDPLFHEIVHVQERVTHTAANPGLPDFIPALRYLPAALSPWRHAADRFYAEQTRLYMRLLEAGDKAPGWNATKQARNVAAKYAGADKVPDVDLAFMLATSIQGGMETSPRALLWLFVAAITANPGFISRAHSVLDAVVGRERMPTFADRAAMPYIDGIVSELMRWRPISPGSIPRRADKADDYKGTRIAKGATVFANAWFIGRDAAVFDPALASLDAFAPERWLDGCDMQGPEDPAAAARQGELRTSLPLPVFGQGRRSCMGRRVALDSSFMQVASMLWAFDFERVHDVDPMDMVVTGFMTEPAPCQVMLKPRGTWVTDVVRGEYRSAVNSSGNIMGGAADAVGEV</sequence>
<dbReference type="AlphaFoldDB" id="A0AAI8VL27"/>
<dbReference type="PRINTS" id="PR00463">
    <property type="entry name" value="EP450I"/>
</dbReference>
<comment type="similarity">
    <text evidence="1 6">Belongs to the cytochrome P450 family.</text>
</comment>
<dbReference type="PRINTS" id="PR00385">
    <property type="entry name" value="P450"/>
</dbReference>
<keyword evidence="3 6" id="KW-0560">Oxidoreductase</keyword>
<dbReference type="InterPro" id="IPR050364">
    <property type="entry name" value="Cytochrome_P450_fung"/>
</dbReference>
<keyword evidence="8" id="KW-1185">Reference proteome</keyword>
<evidence type="ECO:0000313" key="8">
    <source>
        <dbReference type="Proteomes" id="UP001295740"/>
    </source>
</evidence>
<dbReference type="EMBL" id="CAUWAG010000008">
    <property type="protein sequence ID" value="CAJ2506401.1"/>
    <property type="molecule type" value="Genomic_DNA"/>
</dbReference>
<dbReference type="PANTHER" id="PTHR46300">
    <property type="entry name" value="P450, PUTATIVE (EUROFUNG)-RELATED-RELATED"/>
    <property type="match status" value="1"/>
</dbReference>
<dbReference type="GO" id="GO:0004497">
    <property type="term" value="F:monooxygenase activity"/>
    <property type="evidence" value="ECO:0007669"/>
    <property type="project" value="UniProtKB-KW"/>
</dbReference>
<dbReference type="Proteomes" id="UP001295740">
    <property type="component" value="Unassembled WGS sequence"/>
</dbReference>
<protein>
    <submittedName>
        <fullName evidence="7">Uu.00g005310.m01.CDS01</fullName>
    </submittedName>
</protein>
<dbReference type="GO" id="GO:0005506">
    <property type="term" value="F:iron ion binding"/>
    <property type="evidence" value="ECO:0007669"/>
    <property type="project" value="InterPro"/>
</dbReference>
<evidence type="ECO:0000256" key="5">
    <source>
        <dbReference type="PIRSR" id="PIRSR602401-1"/>
    </source>
</evidence>
<dbReference type="Pfam" id="PF00067">
    <property type="entry name" value="p450"/>
    <property type="match status" value="1"/>
</dbReference>
<evidence type="ECO:0000256" key="3">
    <source>
        <dbReference type="ARBA" id="ARBA00023002"/>
    </source>
</evidence>
<dbReference type="InterPro" id="IPR036396">
    <property type="entry name" value="Cyt_P450_sf"/>
</dbReference>
<evidence type="ECO:0000256" key="2">
    <source>
        <dbReference type="ARBA" id="ARBA00022723"/>
    </source>
</evidence>
<keyword evidence="5 6" id="KW-0349">Heme</keyword>
<evidence type="ECO:0000256" key="1">
    <source>
        <dbReference type="ARBA" id="ARBA00010617"/>
    </source>
</evidence>
<reference evidence="7" key="1">
    <citation type="submission" date="2023-10" db="EMBL/GenBank/DDBJ databases">
        <authorList>
            <person name="Hackl T."/>
        </authorList>
    </citation>
    <scope>NUCLEOTIDE SEQUENCE</scope>
</reference>
<keyword evidence="6" id="KW-0503">Monooxygenase</keyword>
<accession>A0AAI8VL27</accession>
<dbReference type="GO" id="GO:0016705">
    <property type="term" value="F:oxidoreductase activity, acting on paired donors, with incorporation or reduction of molecular oxygen"/>
    <property type="evidence" value="ECO:0007669"/>
    <property type="project" value="InterPro"/>
</dbReference>
<dbReference type="PROSITE" id="PS00086">
    <property type="entry name" value="CYTOCHROME_P450"/>
    <property type="match status" value="1"/>
</dbReference>
<dbReference type="PANTHER" id="PTHR46300:SF9">
    <property type="entry name" value="P450, PUTATIVE-RELATED"/>
    <property type="match status" value="1"/>
</dbReference>
<dbReference type="Gene3D" id="1.10.630.10">
    <property type="entry name" value="Cytochrome P450"/>
    <property type="match status" value="1"/>
</dbReference>
<keyword evidence="2 5" id="KW-0479">Metal-binding</keyword>
<proteinExistence type="inferred from homology"/>
<keyword evidence="4 5" id="KW-0408">Iron</keyword>
<comment type="caution">
    <text evidence="7">The sequence shown here is derived from an EMBL/GenBank/DDBJ whole genome shotgun (WGS) entry which is preliminary data.</text>
</comment>